<accession>M5U3R6</accession>
<dbReference type="InterPro" id="IPR001387">
    <property type="entry name" value="Cro/C1-type_HTH"/>
</dbReference>
<evidence type="ECO:0000313" key="3">
    <source>
        <dbReference type="Proteomes" id="UP000011885"/>
    </source>
</evidence>
<dbReference type="PROSITE" id="PS50943">
    <property type="entry name" value="HTH_CROC1"/>
    <property type="match status" value="1"/>
</dbReference>
<dbReference type="PATRIC" id="fig|1263870.3.peg.2817"/>
<protein>
    <submittedName>
        <fullName evidence="2">Transcription regulator</fullName>
    </submittedName>
</protein>
<organism evidence="2 3">
    <name type="scientific">Rhodopirellula sallentina SM41</name>
    <dbReference type="NCBI Taxonomy" id="1263870"/>
    <lineage>
        <taxon>Bacteria</taxon>
        <taxon>Pseudomonadati</taxon>
        <taxon>Planctomycetota</taxon>
        <taxon>Planctomycetia</taxon>
        <taxon>Pirellulales</taxon>
        <taxon>Pirellulaceae</taxon>
        <taxon>Rhodopirellula</taxon>
    </lineage>
</organism>
<dbReference type="AlphaFoldDB" id="M5U3R6"/>
<sequence>MAESGKEEVSDKTLRLIADALGLPLEEACHRDEALSEDDFDKLPWSMSRFIRSRIAPGRNSFCRDEADVKKVIGRMRENWAVHLENTKPDDEVQFFFDADDKLNEHYFRYEERYLSIWKKNPWTLMLATDGDERRGASVVLPVTDEAYDRFYRGEVSFMDLDDNDIVDESQNLVLDSAVEFCGTGNPAWYRFTESLSYAVFCQIAMLSLDPMGDDFRMISFGASPLNFKRLLSLGFEDSGSTMPEFDYPICHFAIDQDEQPDNTYAQATTTKHYAHLFKRFCKSPSRVFAKRRILTRVLRTMQPAVKPQRRTVATDSKSYVA</sequence>
<evidence type="ECO:0000259" key="1">
    <source>
        <dbReference type="PROSITE" id="PS50943"/>
    </source>
</evidence>
<dbReference type="Proteomes" id="UP000011885">
    <property type="component" value="Unassembled WGS sequence"/>
</dbReference>
<gene>
    <name evidence="2" type="ORF">RSSM_02649</name>
</gene>
<reference evidence="2 3" key="1">
    <citation type="journal article" date="2013" name="Mar. Genomics">
        <title>Expression of sulfatases in Rhodopirellula baltica and the diversity of sulfatases in the genus Rhodopirellula.</title>
        <authorList>
            <person name="Wegner C.E."/>
            <person name="Richter-Heitmann T."/>
            <person name="Klindworth A."/>
            <person name="Klockow C."/>
            <person name="Richter M."/>
            <person name="Achstetter T."/>
            <person name="Glockner F.O."/>
            <person name="Harder J."/>
        </authorList>
    </citation>
    <scope>NUCLEOTIDE SEQUENCE [LARGE SCALE GENOMIC DNA]</scope>
    <source>
        <strain evidence="2 3">SM41</strain>
    </source>
</reference>
<name>M5U3R6_9BACT</name>
<dbReference type="EMBL" id="ANOH01000187">
    <property type="protein sequence ID" value="EMI55909.1"/>
    <property type="molecule type" value="Genomic_DNA"/>
</dbReference>
<evidence type="ECO:0000313" key="2">
    <source>
        <dbReference type="EMBL" id="EMI55909.1"/>
    </source>
</evidence>
<keyword evidence="3" id="KW-1185">Reference proteome</keyword>
<feature type="domain" description="HTH cro/C1-type" evidence="1">
    <location>
        <begin position="3"/>
        <end position="28"/>
    </location>
</feature>
<proteinExistence type="predicted"/>
<comment type="caution">
    <text evidence="2">The sequence shown here is derived from an EMBL/GenBank/DDBJ whole genome shotgun (WGS) entry which is preliminary data.</text>
</comment>